<evidence type="ECO:0000313" key="1">
    <source>
        <dbReference type="EMBL" id="ETN78802.1"/>
    </source>
</evidence>
<keyword evidence="2" id="KW-1185">Reference proteome</keyword>
<protein>
    <submittedName>
        <fullName evidence="1">Uncharacterized protein</fullName>
    </submittedName>
</protein>
<sequence length="67" mass="7717">MVPGVFPTIARTVVKKHAMDIFDKRLNKESETRNISEKYFCLISILDFVVEPPSFLIAKDYRTGIVQ</sequence>
<organism evidence="1 2">
    <name type="scientific">Necator americanus</name>
    <name type="common">Human hookworm</name>
    <dbReference type="NCBI Taxonomy" id="51031"/>
    <lineage>
        <taxon>Eukaryota</taxon>
        <taxon>Metazoa</taxon>
        <taxon>Ecdysozoa</taxon>
        <taxon>Nematoda</taxon>
        <taxon>Chromadorea</taxon>
        <taxon>Rhabditida</taxon>
        <taxon>Rhabditina</taxon>
        <taxon>Rhabditomorpha</taxon>
        <taxon>Strongyloidea</taxon>
        <taxon>Ancylostomatidae</taxon>
        <taxon>Bunostominae</taxon>
        <taxon>Necator</taxon>
    </lineage>
</organism>
<reference evidence="2" key="1">
    <citation type="journal article" date="2014" name="Nat. Genet.">
        <title>Genome of the human hookworm Necator americanus.</title>
        <authorList>
            <person name="Tang Y.T."/>
            <person name="Gao X."/>
            <person name="Rosa B.A."/>
            <person name="Abubucker S."/>
            <person name="Hallsworth-Pepin K."/>
            <person name="Martin J."/>
            <person name="Tyagi R."/>
            <person name="Heizer E."/>
            <person name="Zhang X."/>
            <person name="Bhonagiri-Palsikar V."/>
            <person name="Minx P."/>
            <person name="Warren W.C."/>
            <person name="Wang Q."/>
            <person name="Zhan B."/>
            <person name="Hotez P.J."/>
            <person name="Sternberg P.W."/>
            <person name="Dougall A."/>
            <person name="Gaze S.T."/>
            <person name="Mulvenna J."/>
            <person name="Sotillo J."/>
            <person name="Ranganathan S."/>
            <person name="Rabelo E.M."/>
            <person name="Wilson R.K."/>
            <person name="Felgner P.L."/>
            <person name="Bethony J."/>
            <person name="Hawdon J.M."/>
            <person name="Gasser R.B."/>
            <person name="Loukas A."/>
            <person name="Mitreva M."/>
        </authorList>
    </citation>
    <scope>NUCLEOTIDE SEQUENCE [LARGE SCALE GENOMIC DNA]</scope>
</reference>
<dbReference type="AlphaFoldDB" id="W2TCT4"/>
<name>W2TCT4_NECAM</name>
<dbReference type="KEGG" id="nai:NECAME_10136"/>
<accession>W2TCT4</accession>
<evidence type="ECO:0000313" key="2">
    <source>
        <dbReference type="Proteomes" id="UP000053676"/>
    </source>
</evidence>
<dbReference type="EMBL" id="KI659718">
    <property type="protein sequence ID" value="ETN78802.1"/>
    <property type="molecule type" value="Genomic_DNA"/>
</dbReference>
<proteinExistence type="predicted"/>
<dbReference type="Proteomes" id="UP000053676">
    <property type="component" value="Unassembled WGS sequence"/>
</dbReference>
<gene>
    <name evidence="1" type="ORF">NECAME_10136</name>
</gene>